<keyword evidence="2" id="KW-1133">Transmembrane helix</keyword>
<feature type="transmembrane region" description="Helical" evidence="2">
    <location>
        <begin position="155"/>
        <end position="179"/>
    </location>
</feature>
<evidence type="ECO:0000313" key="4">
    <source>
        <dbReference type="Proteomes" id="UP001147695"/>
    </source>
</evidence>
<feature type="transmembrane region" description="Helical" evidence="2">
    <location>
        <begin position="191"/>
        <end position="213"/>
    </location>
</feature>
<evidence type="ECO:0000256" key="1">
    <source>
        <dbReference type="SAM" id="MobiDB-lite"/>
    </source>
</evidence>
<reference evidence="3" key="2">
    <citation type="journal article" date="2023" name="IMA Fungus">
        <title>Comparative genomic study of the Penicillium genus elucidates a diverse pangenome and 15 lateral gene transfer events.</title>
        <authorList>
            <person name="Petersen C."/>
            <person name="Sorensen T."/>
            <person name="Nielsen M.R."/>
            <person name="Sondergaard T.E."/>
            <person name="Sorensen J.L."/>
            <person name="Fitzpatrick D.A."/>
            <person name="Frisvad J.C."/>
            <person name="Nielsen K.L."/>
        </authorList>
    </citation>
    <scope>NUCLEOTIDE SEQUENCE</scope>
    <source>
        <strain evidence="3">IBT 35673</strain>
    </source>
</reference>
<proteinExistence type="predicted"/>
<keyword evidence="2" id="KW-0812">Transmembrane</keyword>
<evidence type="ECO:0000256" key="2">
    <source>
        <dbReference type="SAM" id="Phobius"/>
    </source>
</evidence>
<reference evidence="3" key="1">
    <citation type="submission" date="2022-12" db="EMBL/GenBank/DDBJ databases">
        <authorList>
            <person name="Petersen C."/>
        </authorList>
    </citation>
    <scope>NUCLEOTIDE SEQUENCE</scope>
    <source>
        <strain evidence="3">IBT 35673</strain>
    </source>
</reference>
<dbReference type="AlphaFoldDB" id="A0A9W9Q9K0"/>
<feature type="region of interest" description="Disordered" evidence="1">
    <location>
        <begin position="268"/>
        <end position="289"/>
    </location>
</feature>
<sequence length="289" mass="32890">MSRILLTSLSGALTLLVFASFIPQIHHVWLRKEAGRVSLNYLQWNLIHSTETLCVAFFLTINVGEDVPLWWAHLPKIALDWVNLTQLAGVWILFNIWYSLAIYHSPISRVRKAKRIALYILFLNVSLIPLVIDATTELFCPLGDLSCDLLEQWPLMVLLGLHTKLIRPVTLGLLVLSFYEQARQPRVDISITGLKVQALAFFVSSVCWTFRVFMPWKMIGEHVPLESLYANVVIWFEMLGFAVGGDAIFAIGQCVLLRLELRKMHDDASPTAGERQPLLDPPQERDEEV</sequence>
<feature type="transmembrane region" description="Helical" evidence="2">
    <location>
        <begin position="233"/>
        <end position="257"/>
    </location>
</feature>
<dbReference type="Proteomes" id="UP001147695">
    <property type="component" value="Unassembled WGS sequence"/>
</dbReference>
<name>A0A9W9Q9K0_PENBR</name>
<feature type="transmembrane region" description="Helical" evidence="2">
    <location>
        <begin position="84"/>
        <end position="104"/>
    </location>
</feature>
<accession>A0A9W9Q9K0</accession>
<protein>
    <submittedName>
        <fullName evidence="3">Uncharacterized protein</fullName>
    </submittedName>
</protein>
<gene>
    <name evidence="3" type="ORF">N7452_010041</name>
</gene>
<evidence type="ECO:0000313" key="3">
    <source>
        <dbReference type="EMBL" id="KAJ5329651.1"/>
    </source>
</evidence>
<organism evidence="3 4">
    <name type="scientific">Penicillium brevicompactum</name>
    <dbReference type="NCBI Taxonomy" id="5074"/>
    <lineage>
        <taxon>Eukaryota</taxon>
        <taxon>Fungi</taxon>
        <taxon>Dikarya</taxon>
        <taxon>Ascomycota</taxon>
        <taxon>Pezizomycotina</taxon>
        <taxon>Eurotiomycetes</taxon>
        <taxon>Eurotiomycetidae</taxon>
        <taxon>Eurotiales</taxon>
        <taxon>Aspergillaceae</taxon>
        <taxon>Penicillium</taxon>
    </lineage>
</organism>
<comment type="caution">
    <text evidence="3">The sequence shown here is derived from an EMBL/GenBank/DDBJ whole genome shotgun (WGS) entry which is preliminary data.</text>
</comment>
<feature type="transmembrane region" description="Helical" evidence="2">
    <location>
        <begin position="116"/>
        <end position="135"/>
    </location>
</feature>
<dbReference type="EMBL" id="JAPZBQ010000005">
    <property type="protein sequence ID" value="KAJ5329651.1"/>
    <property type="molecule type" value="Genomic_DNA"/>
</dbReference>
<keyword evidence="2" id="KW-0472">Membrane</keyword>